<dbReference type="InterPro" id="IPR051082">
    <property type="entry name" value="Pentapeptide-BTB/POZ_domain"/>
</dbReference>
<keyword evidence="1" id="KW-0812">Transmembrane</keyword>
<dbReference type="Proteomes" id="UP001603978">
    <property type="component" value="Unassembled WGS sequence"/>
</dbReference>
<evidence type="ECO:0000313" key="3">
    <source>
        <dbReference type="Proteomes" id="UP001603978"/>
    </source>
</evidence>
<organism evidence="2 3">
    <name type="scientific">Nonomuraea marmarensis</name>
    <dbReference type="NCBI Taxonomy" id="3351344"/>
    <lineage>
        <taxon>Bacteria</taxon>
        <taxon>Bacillati</taxon>
        <taxon>Actinomycetota</taxon>
        <taxon>Actinomycetes</taxon>
        <taxon>Streptosporangiales</taxon>
        <taxon>Streptosporangiaceae</taxon>
        <taxon>Nonomuraea</taxon>
    </lineage>
</organism>
<dbReference type="SUPFAM" id="SSF141571">
    <property type="entry name" value="Pentapeptide repeat-like"/>
    <property type="match status" value="1"/>
</dbReference>
<feature type="transmembrane region" description="Helical" evidence="1">
    <location>
        <begin position="44"/>
        <end position="64"/>
    </location>
</feature>
<protein>
    <submittedName>
        <fullName evidence="2">Pentapeptide repeat-containing protein</fullName>
    </submittedName>
</protein>
<evidence type="ECO:0000313" key="2">
    <source>
        <dbReference type="EMBL" id="MFG1711315.1"/>
    </source>
</evidence>
<dbReference type="PANTHER" id="PTHR14136:SF17">
    <property type="entry name" value="BTB_POZ DOMAIN-CONTAINING PROTEIN KCTD9"/>
    <property type="match status" value="1"/>
</dbReference>
<comment type="caution">
    <text evidence="2">The sequence shown here is derived from an EMBL/GenBank/DDBJ whole genome shotgun (WGS) entry which is preliminary data.</text>
</comment>
<dbReference type="InterPro" id="IPR001646">
    <property type="entry name" value="5peptide_repeat"/>
</dbReference>
<dbReference type="PANTHER" id="PTHR14136">
    <property type="entry name" value="BTB_POZ DOMAIN-CONTAINING PROTEIN KCTD9"/>
    <property type="match status" value="1"/>
</dbReference>
<keyword evidence="3" id="KW-1185">Reference proteome</keyword>
<keyword evidence="1" id="KW-0472">Membrane</keyword>
<dbReference type="Gene3D" id="2.160.20.80">
    <property type="entry name" value="E3 ubiquitin-protein ligase SopA"/>
    <property type="match status" value="1"/>
</dbReference>
<evidence type="ECO:0000256" key="1">
    <source>
        <dbReference type="SAM" id="Phobius"/>
    </source>
</evidence>
<reference evidence="2 3" key="1">
    <citation type="submission" date="2024-10" db="EMBL/GenBank/DDBJ databases">
        <authorList>
            <person name="Topkara A.R."/>
            <person name="Saygin H."/>
        </authorList>
    </citation>
    <scope>NUCLEOTIDE SEQUENCE [LARGE SCALE GENOMIC DNA]</scope>
    <source>
        <strain evidence="2 3">M3C6</strain>
    </source>
</reference>
<accession>A0ABW7AYK9</accession>
<dbReference type="RefSeq" id="WP_393177963.1">
    <property type="nucleotide sequence ID" value="NZ_JBICRM010000092.1"/>
</dbReference>
<proteinExistence type="predicted"/>
<dbReference type="EMBL" id="JBICRM010000092">
    <property type="protein sequence ID" value="MFG1711315.1"/>
    <property type="molecule type" value="Genomic_DNA"/>
</dbReference>
<sequence length="396" mass="43303">MTLLCIIATVGTATIHLLAAVPVPEWWEPIYKILPEYLLPPISPGNAPLVFLTILGVLAIPIGSRHFLLSHVPKTSPGRLRRLTESEINSLTPKERADIITATRATRLQLISAWGIMLGLTFTAGGLIYTARTLETTQEGQITDRYTKAVEQLASLAPDVRLGAIYALERIGLDSPRDRETIVNLLTTYVRNRDFCTSRPDQKTLPRQCVAKTLNELLKIPLVPLSPDVVAAWESAQTLRRRTGLGYELVDLANVRFPRADLSHALLSRVDLRGADLRGSRLVKALITDSNLEGADLRGADLSNIDARVDDLEDAWFGDGGGKGVSFSLADLRGANLQWARLNNVFFFGADLRGANLSGAWLTGVDLSSAKLAGVIGYSRKEIQTEAKVDNDTLFD</sequence>
<name>A0ABW7AYK9_9ACTN</name>
<dbReference type="Pfam" id="PF00805">
    <property type="entry name" value="Pentapeptide"/>
    <property type="match status" value="2"/>
</dbReference>
<feature type="transmembrane region" description="Helical" evidence="1">
    <location>
        <begin position="110"/>
        <end position="129"/>
    </location>
</feature>
<gene>
    <name evidence="2" type="ORF">ACFLIM_50030</name>
</gene>
<keyword evidence="1" id="KW-1133">Transmembrane helix</keyword>